<evidence type="ECO:0000313" key="2">
    <source>
        <dbReference type="EMBL" id="KAL2341145.1"/>
    </source>
</evidence>
<dbReference type="InterPro" id="IPR044804">
    <property type="entry name" value="Ribosomal_eL20z-like"/>
</dbReference>
<protein>
    <recommendedName>
        <fullName evidence="4">60S ribosomal protein L18a-like protein</fullName>
    </recommendedName>
</protein>
<feature type="transmembrane region" description="Helical" evidence="1">
    <location>
        <begin position="86"/>
        <end position="109"/>
    </location>
</feature>
<reference evidence="2 3" key="1">
    <citation type="submission" date="2024-08" db="EMBL/GenBank/DDBJ databases">
        <title>Insights into the chromosomal genome structure of Flemingia macrophylla.</title>
        <authorList>
            <person name="Ding Y."/>
            <person name="Zhao Y."/>
            <person name="Bi W."/>
            <person name="Wu M."/>
            <person name="Zhao G."/>
            <person name="Gong Y."/>
            <person name="Li W."/>
            <person name="Zhang P."/>
        </authorList>
    </citation>
    <scope>NUCLEOTIDE SEQUENCE [LARGE SCALE GENOMIC DNA]</scope>
    <source>
        <strain evidence="2">DYQJB</strain>
        <tissue evidence="2">Leaf</tissue>
    </source>
</reference>
<keyword evidence="1" id="KW-1133">Transmembrane helix</keyword>
<accession>A0ABD1MZ84</accession>
<feature type="transmembrane region" description="Helical" evidence="1">
    <location>
        <begin position="121"/>
        <end position="140"/>
    </location>
</feature>
<sequence length="149" mass="16805">MILDPSVSSMSEEGKNKEIVTDNNNPYYGTFQGVTNCYPHNQHPYSPSIVPYAHYQQQGYHVPEVYVVAERRPIREHRLPCCGFGIGWFLFISGWFLGGVPWYVGTFILMFVQMDCREKPGLIACAIASFVTLIVVTLGVTHGDLGKWT</sequence>
<name>A0ABD1MZ84_9FABA</name>
<keyword evidence="3" id="KW-1185">Reference proteome</keyword>
<keyword evidence="1" id="KW-0472">Membrane</keyword>
<evidence type="ECO:0000256" key="1">
    <source>
        <dbReference type="SAM" id="Phobius"/>
    </source>
</evidence>
<dbReference type="AlphaFoldDB" id="A0ABD1MZ84"/>
<evidence type="ECO:0008006" key="4">
    <source>
        <dbReference type="Google" id="ProtNLM"/>
    </source>
</evidence>
<organism evidence="2 3">
    <name type="scientific">Flemingia macrophylla</name>
    <dbReference type="NCBI Taxonomy" id="520843"/>
    <lineage>
        <taxon>Eukaryota</taxon>
        <taxon>Viridiplantae</taxon>
        <taxon>Streptophyta</taxon>
        <taxon>Embryophyta</taxon>
        <taxon>Tracheophyta</taxon>
        <taxon>Spermatophyta</taxon>
        <taxon>Magnoliopsida</taxon>
        <taxon>eudicotyledons</taxon>
        <taxon>Gunneridae</taxon>
        <taxon>Pentapetalae</taxon>
        <taxon>rosids</taxon>
        <taxon>fabids</taxon>
        <taxon>Fabales</taxon>
        <taxon>Fabaceae</taxon>
        <taxon>Papilionoideae</taxon>
        <taxon>50 kb inversion clade</taxon>
        <taxon>NPAAA clade</taxon>
        <taxon>indigoferoid/millettioid clade</taxon>
        <taxon>Phaseoleae</taxon>
        <taxon>Flemingia</taxon>
    </lineage>
</organism>
<dbReference type="PANTHER" id="PTHR46631">
    <property type="entry name" value="60S RIBOSOMAL PROTEIN L18A-LIKE"/>
    <property type="match status" value="1"/>
</dbReference>
<comment type="caution">
    <text evidence="2">The sequence shown here is derived from an EMBL/GenBank/DDBJ whole genome shotgun (WGS) entry which is preliminary data.</text>
</comment>
<evidence type="ECO:0000313" key="3">
    <source>
        <dbReference type="Proteomes" id="UP001603857"/>
    </source>
</evidence>
<gene>
    <name evidence="2" type="ORF">Fmac_009085</name>
</gene>
<dbReference type="EMBL" id="JBGMDY010000003">
    <property type="protein sequence ID" value="KAL2341145.1"/>
    <property type="molecule type" value="Genomic_DNA"/>
</dbReference>
<keyword evidence="1" id="KW-0812">Transmembrane</keyword>
<proteinExistence type="predicted"/>
<dbReference type="PANTHER" id="PTHR46631:SF21">
    <property type="entry name" value="60S RIBOSOMAL PROTEIN L18A-LIKE PROTEIN"/>
    <property type="match status" value="1"/>
</dbReference>
<dbReference type="Proteomes" id="UP001603857">
    <property type="component" value="Unassembled WGS sequence"/>
</dbReference>